<reference evidence="1 2" key="1">
    <citation type="journal article" date="2019" name="Nat. Ecol. Evol.">
        <title>Megaphylogeny resolves global patterns of mushroom evolution.</title>
        <authorList>
            <person name="Varga T."/>
            <person name="Krizsan K."/>
            <person name="Foldi C."/>
            <person name="Dima B."/>
            <person name="Sanchez-Garcia M."/>
            <person name="Sanchez-Ramirez S."/>
            <person name="Szollosi G.J."/>
            <person name="Szarkandi J.G."/>
            <person name="Papp V."/>
            <person name="Albert L."/>
            <person name="Andreopoulos W."/>
            <person name="Angelini C."/>
            <person name="Antonin V."/>
            <person name="Barry K.W."/>
            <person name="Bougher N.L."/>
            <person name="Buchanan P."/>
            <person name="Buyck B."/>
            <person name="Bense V."/>
            <person name="Catcheside P."/>
            <person name="Chovatia M."/>
            <person name="Cooper J."/>
            <person name="Damon W."/>
            <person name="Desjardin D."/>
            <person name="Finy P."/>
            <person name="Geml J."/>
            <person name="Haridas S."/>
            <person name="Hughes K."/>
            <person name="Justo A."/>
            <person name="Karasinski D."/>
            <person name="Kautmanova I."/>
            <person name="Kiss B."/>
            <person name="Kocsube S."/>
            <person name="Kotiranta H."/>
            <person name="LaButti K.M."/>
            <person name="Lechner B.E."/>
            <person name="Liimatainen K."/>
            <person name="Lipzen A."/>
            <person name="Lukacs Z."/>
            <person name="Mihaltcheva S."/>
            <person name="Morgado L.N."/>
            <person name="Niskanen T."/>
            <person name="Noordeloos M.E."/>
            <person name="Ohm R.A."/>
            <person name="Ortiz-Santana B."/>
            <person name="Ovrebo C."/>
            <person name="Racz N."/>
            <person name="Riley R."/>
            <person name="Savchenko A."/>
            <person name="Shiryaev A."/>
            <person name="Soop K."/>
            <person name="Spirin V."/>
            <person name="Szebenyi C."/>
            <person name="Tomsovsky M."/>
            <person name="Tulloss R.E."/>
            <person name="Uehling J."/>
            <person name="Grigoriev I.V."/>
            <person name="Vagvolgyi C."/>
            <person name="Papp T."/>
            <person name="Martin F.M."/>
            <person name="Miettinen O."/>
            <person name="Hibbett D.S."/>
            <person name="Nagy L.G."/>
        </authorList>
    </citation>
    <scope>NUCLEOTIDE SEQUENCE [LARGE SCALE GENOMIC DNA]</scope>
    <source>
        <strain evidence="1 2">NL-1719</strain>
    </source>
</reference>
<protein>
    <submittedName>
        <fullName evidence="1">Uncharacterized protein</fullName>
    </submittedName>
</protein>
<keyword evidence="2" id="KW-1185">Reference proteome</keyword>
<name>A0ACD2ZYC6_9AGAR</name>
<dbReference type="Proteomes" id="UP000308600">
    <property type="component" value="Unassembled WGS sequence"/>
</dbReference>
<dbReference type="EMBL" id="ML209296">
    <property type="protein sequence ID" value="TFK58568.1"/>
    <property type="molecule type" value="Genomic_DNA"/>
</dbReference>
<evidence type="ECO:0000313" key="2">
    <source>
        <dbReference type="Proteomes" id="UP000308600"/>
    </source>
</evidence>
<accession>A0ACD2ZYC6</accession>
<evidence type="ECO:0000313" key="1">
    <source>
        <dbReference type="EMBL" id="TFK58568.1"/>
    </source>
</evidence>
<gene>
    <name evidence="1" type="ORF">BDN72DRAFT_966314</name>
</gene>
<organism evidence="1 2">
    <name type="scientific">Pluteus cervinus</name>
    <dbReference type="NCBI Taxonomy" id="181527"/>
    <lineage>
        <taxon>Eukaryota</taxon>
        <taxon>Fungi</taxon>
        <taxon>Dikarya</taxon>
        <taxon>Basidiomycota</taxon>
        <taxon>Agaricomycotina</taxon>
        <taxon>Agaricomycetes</taxon>
        <taxon>Agaricomycetidae</taxon>
        <taxon>Agaricales</taxon>
        <taxon>Pluteineae</taxon>
        <taxon>Pluteaceae</taxon>
        <taxon>Pluteus</taxon>
    </lineage>
</organism>
<sequence>MADHCHVHPVFPLELQCIILRMALENDMNDAQNLLFISKDVFDCLIPILYKVVILRQRNQLAWPPLALPIEKLPQYGRYVQHLLVTPTSVRDNGVDPYLQYCPNIINFGRQEAFLPSQLEHLVRLPLTQLRLGNPAARSLPLIPSTFILFSKITHLDIKEPDITFLSHFPSLTHLILEEDFDEDLDYEVCAEVLRQHPGLKVLIIHVPDFHTGSLPELDHEITPEMDLRVVHLNYWVIDTWRRKALGDPGNAWSVAERVVEERLARARAEAEGSSSH</sequence>
<proteinExistence type="predicted"/>